<sequence>MEYASSIRKIELEHFRKFTQINLCDATLLTSLRALSLGRSCIVIDPNERAARNIISELTSDTPVLNFLYDDKDQRDCYNVIIEKIFSDSELTEELRTIYRDLWKKREVNQGPLVFIDSTIEKAAQQIKEPLPIADLVTYYYPDSPYTKDGRGPLFKALQLASLLLKPGGKFEVRSENKRVIDDFRNYAGKFVTRSGFVKRNGKDYQSACELALGQFWHYEISIKNIRNELPGYISARKGLRAMAYLGLIT</sequence>
<dbReference type="EMBL" id="LBPR01000015">
    <property type="protein sequence ID" value="KKP61270.1"/>
    <property type="molecule type" value="Genomic_DNA"/>
</dbReference>
<proteinExistence type="predicted"/>
<dbReference type="STRING" id="1618484.UR56_C0015G0011"/>
<dbReference type="Proteomes" id="UP000034004">
    <property type="component" value="Unassembled WGS sequence"/>
</dbReference>
<accession>A0A0G0DDA3</accession>
<gene>
    <name evidence="1" type="ORF">UR56_C0015G0011</name>
</gene>
<comment type="caution">
    <text evidence="1">The sequence shown here is derived from an EMBL/GenBank/DDBJ whole genome shotgun (WGS) entry which is preliminary data.</text>
</comment>
<dbReference type="AlphaFoldDB" id="A0A0G0DDA3"/>
<protein>
    <submittedName>
        <fullName evidence="1">Uncharacterized protein</fullName>
    </submittedName>
</protein>
<name>A0A0G0DDA3_9BACT</name>
<evidence type="ECO:0000313" key="2">
    <source>
        <dbReference type="Proteomes" id="UP000034004"/>
    </source>
</evidence>
<reference evidence="1 2" key="1">
    <citation type="journal article" date="2015" name="Nature">
        <title>rRNA introns, odd ribosomes, and small enigmatic genomes across a large radiation of phyla.</title>
        <authorList>
            <person name="Brown C.T."/>
            <person name="Hug L.A."/>
            <person name="Thomas B.C."/>
            <person name="Sharon I."/>
            <person name="Castelle C.J."/>
            <person name="Singh A."/>
            <person name="Wilkins M.J."/>
            <person name="Williams K.H."/>
            <person name="Banfield J.F."/>
        </authorList>
    </citation>
    <scope>NUCLEOTIDE SEQUENCE [LARGE SCALE GENOMIC DNA]</scope>
</reference>
<evidence type="ECO:0000313" key="1">
    <source>
        <dbReference type="EMBL" id="KKP61270.1"/>
    </source>
</evidence>
<organism evidence="1 2">
    <name type="scientific">Candidatus Roizmanbacteria bacterium GW2011_GWC2_34_23</name>
    <dbReference type="NCBI Taxonomy" id="1618484"/>
    <lineage>
        <taxon>Bacteria</taxon>
        <taxon>Candidatus Roizmaniibacteriota</taxon>
    </lineage>
</organism>